<organism evidence="1">
    <name type="scientific">Anguilla anguilla</name>
    <name type="common">European freshwater eel</name>
    <name type="synonym">Muraena anguilla</name>
    <dbReference type="NCBI Taxonomy" id="7936"/>
    <lineage>
        <taxon>Eukaryota</taxon>
        <taxon>Metazoa</taxon>
        <taxon>Chordata</taxon>
        <taxon>Craniata</taxon>
        <taxon>Vertebrata</taxon>
        <taxon>Euteleostomi</taxon>
        <taxon>Actinopterygii</taxon>
        <taxon>Neopterygii</taxon>
        <taxon>Teleostei</taxon>
        <taxon>Anguilliformes</taxon>
        <taxon>Anguillidae</taxon>
        <taxon>Anguilla</taxon>
    </lineage>
</organism>
<proteinExistence type="predicted"/>
<accession>A0A0E9UDM9</accession>
<sequence>MVVPSRRTLQLTYGLWWKRVGHRKHSRNNTYLVTHKNFN</sequence>
<reference evidence="1" key="2">
    <citation type="journal article" date="2015" name="Fish Shellfish Immunol.">
        <title>Early steps in the European eel (Anguilla anguilla)-Vibrio vulnificus interaction in the gills: Role of the RtxA13 toxin.</title>
        <authorList>
            <person name="Callol A."/>
            <person name="Pajuelo D."/>
            <person name="Ebbesson L."/>
            <person name="Teles M."/>
            <person name="MacKenzie S."/>
            <person name="Amaro C."/>
        </authorList>
    </citation>
    <scope>NUCLEOTIDE SEQUENCE</scope>
</reference>
<evidence type="ECO:0000313" key="1">
    <source>
        <dbReference type="EMBL" id="JAH63315.1"/>
    </source>
</evidence>
<protein>
    <submittedName>
        <fullName evidence="1">Uncharacterized protein</fullName>
    </submittedName>
</protein>
<dbReference type="EMBL" id="GBXM01045262">
    <property type="protein sequence ID" value="JAH63315.1"/>
    <property type="molecule type" value="Transcribed_RNA"/>
</dbReference>
<name>A0A0E9UDM9_ANGAN</name>
<dbReference type="AlphaFoldDB" id="A0A0E9UDM9"/>
<reference evidence="1" key="1">
    <citation type="submission" date="2014-11" db="EMBL/GenBank/DDBJ databases">
        <authorList>
            <person name="Amaro Gonzalez C."/>
        </authorList>
    </citation>
    <scope>NUCLEOTIDE SEQUENCE</scope>
</reference>